<organism evidence="2 3">
    <name type="scientific">Spraguea lophii (strain 42_110)</name>
    <name type="common">Microsporidian parasite</name>
    <dbReference type="NCBI Taxonomy" id="1358809"/>
    <lineage>
        <taxon>Eukaryota</taxon>
        <taxon>Fungi</taxon>
        <taxon>Fungi incertae sedis</taxon>
        <taxon>Microsporidia</taxon>
        <taxon>Spragueidae</taxon>
        <taxon>Spraguea</taxon>
    </lineage>
</organism>
<dbReference type="InterPro" id="IPR036322">
    <property type="entry name" value="WD40_repeat_dom_sf"/>
</dbReference>
<dbReference type="InterPro" id="IPR015943">
    <property type="entry name" value="WD40/YVTN_repeat-like_dom_sf"/>
</dbReference>
<name>S7WA35_SPRLO</name>
<dbReference type="OrthoDB" id="71227at2759"/>
<dbReference type="Gene3D" id="2.130.10.10">
    <property type="entry name" value="YVTN repeat-like/Quinoprotein amine dehydrogenase"/>
    <property type="match status" value="1"/>
</dbReference>
<dbReference type="InterPro" id="IPR001680">
    <property type="entry name" value="WD40_rpt"/>
</dbReference>
<proteinExistence type="predicted"/>
<dbReference type="SUPFAM" id="SSF50978">
    <property type="entry name" value="WD40 repeat-like"/>
    <property type="match status" value="2"/>
</dbReference>
<keyword evidence="3" id="KW-1185">Reference proteome</keyword>
<comment type="caution">
    <text evidence="2">The sequence shown here is derived from an EMBL/GenBank/DDBJ whole genome shotgun (WGS) entry which is preliminary data.</text>
</comment>
<keyword evidence="1" id="KW-0853">WD repeat</keyword>
<dbReference type="VEuPathDB" id="MicrosporidiaDB:SLOPH_1069"/>
<dbReference type="OMA" id="GEVEWIN"/>
<dbReference type="STRING" id="1358809.S7WA35"/>
<dbReference type="HOGENOM" id="CLU_517927_0_0_1"/>
<dbReference type="EMBL" id="ATCN01000651">
    <property type="protein sequence ID" value="EPR78627.1"/>
    <property type="molecule type" value="Genomic_DNA"/>
</dbReference>
<dbReference type="PROSITE" id="PS50082">
    <property type="entry name" value="WD_REPEATS_2"/>
    <property type="match status" value="1"/>
</dbReference>
<sequence>MNDLQQISMNVHKNKELYSNVKSMLKYNITVHNLYFHDNASIYTIDSYKNIIVTGGGDKSIRIWRIYKNDKEEECDIESKDKSDINDVNYNDDINENNKSNTNDITITDNNSITENITITNNKNKDKNIKLNYYTAINSFLKLQYISTYTFASTINCVRINSKGIIACTDDNGYLNIIRNKYIVDGEMEYRDKDNYDNVMDNKNVITYATTGEGGEVEWINHNMIVVGYSNGRVCLFKVEYNCNEECDKSSVNDKSIDNGDNKLIDGNGDNKLIDGNNNMKDGVINQKKKIRPRIVENKNKIILLHSLKLHSSNVVGLAYNKYFSTTENNHNNIDNNNNNTHTTNTNTNTNNENINNILNKNILVTVGKDRIMKILEIKENKLSLLHSIKNIKDEDRMFVDDSRGILFRRLGFSPSLKNSMYKLLYVCSTLYNKKNSVYILHYPYYADCIFGVVEGFDGPVVKVVFDNDYVYYLCRTSLYVGKIGSDVISKIENFTFRMMTDATIVDGVLLCTSVDGFITSLECVK</sequence>
<evidence type="ECO:0000313" key="2">
    <source>
        <dbReference type="EMBL" id="EPR78627.1"/>
    </source>
</evidence>
<dbReference type="InParanoid" id="S7WA35"/>
<dbReference type="SMART" id="SM00320">
    <property type="entry name" value="WD40"/>
    <property type="match status" value="4"/>
</dbReference>
<reference evidence="3" key="1">
    <citation type="journal article" date="2013" name="PLoS Genet.">
        <title>The genome of Spraguea lophii and the basis of host-microsporidian interactions.</title>
        <authorList>
            <person name="Campbell S.E."/>
            <person name="Williams T.A."/>
            <person name="Yousuf A."/>
            <person name="Soanes D.M."/>
            <person name="Paszkiewicz K.H."/>
            <person name="Williams B.A.P."/>
        </authorList>
    </citation>
    <scope>NUCLEOTIDE SEQUENCE [LARGE SCALE GENOMIC DNA]</scope>
    <source>
        <strain evidence="3">42_110</strain>
    </source>
</reference>
<accession>S7WA35</accession>
<evidence type="ECO:0000313" key="3">
    <source>
        <dbReference type="Proteomes" id="UP000014978"/>
    </source>
</evidence>
<protein>
    <submittedName>
        <fullName evidence="2">Uncharacterized protein</fullName>
    </submittedName>
</protein>
<dbReference type="AlphaFoldDB" id="S7WA35"/>
<dbReference type="Proteomes" id="UP000014978">
    <property type="component" value="Unassembled WGS sequence"/>
</dbReference>
<feature type="repeat" description="WD" evidence="1">
    <location>
        <begin position="50"/>
        <end position="74"/>
    </location>
</feature>
<evidence type="ECO:0000256" key="1">
    <source>
        <dbReference type="PROSITE-ProRule" id="PRU00221"/>
    </source>
</evidence>
<gene>
    <name evidence="2" type="ORF">SLOPH_1069</name>
</gene>